<dbReference type="PANTHER" id="PTHR48084:SF4">
    <property type="entry name" value="2-OXOGLUTARATE OXIDOREDUCTASE SUBUNIT KORB"/>
    <property type="match status" value="1"/>
</dbReference>
<evidence type="ECO:0000313" key="4">
    <source>
        <dbReference type="Proteomes" id="UP001595836"/>
    </source>
</evidence>
<dbReference type="EMBL" id="JBHSHP010000028">
    <property type="protein sequence ID" value="MFC4755383.1"/>
    <property type="molecule type" value="Genomic_DNA"/>
</dbReference>
<dbReference type="InterPro" id="IPR051457">
    <property type="entry name" value="2-oxoacid:Fd_oxidoreductase"/>
</dbReference>
<evidence type="ECO:0000313" key="3">
    <source>
        <dbReference type="EMBL" id="MFC4755383.1"/>
    </source>
</evidence>
<sequence>ATTREDQSVWVVTGDGDAMSIGGNHLIHTLRRNVNLNILLFNNRIYGLTKGQYSPTSETGKVTKSSPMGSLDHPFNTLSLALGAEGSFVARALDSDRKGLTEVLEAAAVHRGTSFVEIMQDCPIFNDGSFDILRKENAADHLIPVRHGEKIVFGDEGQHCVVRNGFSLKVAATADVDEADIIVHDAHTDDPAYAHALANLSSQDLQYTVMGIIRQVHRPTYDDQARAQVATAKETAPGDLQALLDGPNTWTVA</sequence>
<proteinExistence type="predicted"/>
<reference evidence="4" key="1">
    <citation type="journal article" date="2019" name="Int. J. Syst. Evol. Microbiol.">
        <title>The Global Catalogue of Microorganisms (GCM) 10K type strain sequencing project: providing services to taxonomists for standard genome sequencing and annotation.</title>
        <authorList>
            <consortium name="The Broad Institute Genomics Platform"/>
            <consortium name="The Broad Institute Genome Sequencing Center for Infectious Disease"/>
            <person name="Wu L."/>
            <person name="Ma J."/>
        </authorList>
    </citation>
    <scope>NUCLEOTIDE SEQUENCE [LARGE SCALE GENOMIC DNA]</scope>
    <source>
        <strain evidence="4">JCM 11882</strain>
    </source>
</reference>
<accession>A0ABV9PV40</accession>
<dbReference type="SUPFAM" id="SSF52518">
    <property type="entry name" value="Thiamin diphosphate-binding fold (THDP-binding)"/>
    <property type="match status" value="1"/>
</dbReference>
<dbReference type="InterPro" id="IPR011766">
    <property type="entry name" value="TPP_enzyme_TPP-bd"/>
</dbReference>
<name>A0ABV9PV40_9ACTN</name>
<feature type="domain" description="Thiamine pyrophosphate enzyme TPP-binding" evidence="2">
    <location>
        <begin position="4"/>
        <end position="118"/>
    </location>
</feature>
<dbReference type="Proteomes" id="UP001595836">
    <property type="component" value="Unassembled WGS sequence"/>
</dbReference>
<keyword evidence="4" id="KW-1185">Reference proteome</keyword>
<feature type="non-terminal residue" evidence="3">
    <location>
        <position position="1"/>
    </location>
</feature>
<dbReference type="PANTHER" id="PTHR48084">
    <property type="entry name" value="2-OXOGLUTARATE OXIDOREDUCTASE SUBUNIT KORB-RELATED"/>
    <property type="match status" value="1"/>
</dbReference>
<gene>
    <name evidence="3" type="ORF">ACFO7U_11425</name>
</gene>
<dbReference type="RefSeq" id="WP_380059626.1">
    <property type="nucleotide sequence ID" value="NZ_JBHSHP010000028.1"/>
</dbReference>
<keyword evidence="1" id="KW-0560">Oxidoreductase</keyword>
<evidence type="ECO:0000259" key="2">
    <source>
        <dbReference type="Pfam" id="PF02775"/>
    </source>
</evidence>
<organism evidence="3 4">
    <name type="scientific">Dietzia aurantiaca</name>
    <dbReference type="NCBI Taxonomy" id="983873"/>
    <lineage>
        <taxon>Bacteria</taxon>
        <taxon>Bacillati</taxon>
        <taxon>Actinomycetota</taxon>
        <taxon>Actinomycetes</taxon>
        <taxon>Mycobacteriales</taxon>
        <taxon>Dietziaceae</taxon>
        <taxon>Dietzia</taxon>
    </lineage>
</organism>
<dbReference type="Pfam" id="PF02775">
    <property type="entry name" value="TPP_enzyme_C"/>
    <property type="match status" value="1"/>
</dbReference>
<dbReference type="InterPro" id="IPR029061">
    <property type="entry name" value="THDP-binding"/>
</dbReference>
<dbReference type="Gene3D" id="3.40.50.970">
    <property type="match status" value="1"/>
</dbReference>
<comment type="caution">
    <text evidence="3">The sequence shown here is derived from an EMBL/GenBank/DDBJ whole genome shotgun (WGS) entry which is preliminary data.</text>
</comment>
<evidence type="ECO:0000256" key="1">
    <source>
        <dbReference type="ARBA" id="ARBA00023002"/>
    </source>
</evidence>
<protein>
    <submittedName>
        <fullName evidence="3">Thiamine pyrophosphate-dependent enzyme</fullName>
    </submittedName>
</protein>